<dbReference type="AlphaFoldDB" id="A0A3E4Q062"/>
<organism evidence="1 2">
    <name type="scientific">Dorea formicigenerans</name>
    <dbReference type="NCBI Taxonomy" id="39486"/>
    <lineage>
        <taxon>Bacteria</taxon>
        <taxon>Bacillati</taxon>
        <taxon>Bacillota</taxon>
        <taxon>Clostridia</taxon>
        <taxon>Lachnospirales</taxon>
        <taxon>Lachnospiraceae</taxon>
        <taxon>Dorea</taxon>
    </lineage>
</organism>
<dbReference type="Gene3D" id="2.40.10.10">
    <property type="entry name" value="Trypsin-like serine proteases"/>
    <property type="match status" value="1"/>
</dbReference>
<comment type="caution">
    <text evidence="1">The sequence shown here is derived from an EMBL/GenBank/DDBJ whole genome shotgun (WGS) entry which is preliminary data.</text>
</comment>
<protein>
    <submittedName>
        <fullName evidence="1">Uncharacterized protein</fullName>
    </submittedName>
</protein>
<gene>
    <name evidence="1" type="ORF">DXC93_03725</name>
</gene>
<dbReference type="EMBL" id="QSRA01000003">
    <property type="protein sequence ID" value="RGK85551.1"/>
    <property type="molecule type" value="Genomic_DNA"/>
</dbReference>
<proteinExistence type="predicted"/>
<name>A0A3E4Q062_9FIRM</name>
<evidence type="ECO:0000313" key="2">
    <source>
        <dbReference type="Proteomes" id="UP000261324"/>
    </source>
</evidence>
<reference evidence="1 2" key="1">
    <citation type="submission" date="2018-08" db="EMBL/GenBank/DDBJ databases">
        <title>A genome reference for cultivated species of the human gut microbiota.</title>
        <authorList>
            <person name="Zou Y."/>
            <person name="Xue W."/>
            <person name="Luo G."/>
        </authorList>
    </citation>
    <scope>NUCLEOTIDE SEQUENCE [LARGE SCALE GENOMIC DNA]</scope>
    <source>
        <strain evidence="1 2">TF09-3</strain>
    </source>
</reference>
<dbReference type="Proteomes" id="UP000261324">
    <property type="component" value="Unassembled WGS sequence"/>
</dbReference>
<accession>A0A3E4Q062</accession>
<sequence length="86" mass="9731">MDNSLLAVRDINHKYIVVESSRTSSKRVQKTQFCIVFKPVNPGDCEGVVQFNAGITGIFIMQKAEADRFLSALQDVDTIRKKEKKQ</sequence>
<evidence type="ECO:0000313" key="1">
    <source>
        <dbReference type="EMBL" id="RGK85551.1"/>
    </source>
</evidence>
<dbReference type="InterPro" id="IPR043504">
    <property type="entry name" value="Peptidase_S1_PA_chymotrypsin"/>
</dbReference>